<evidence type="ECO:0000313" key="2">
    <source>
        <dbReference type="EMBL" id="KAK7027591.1"/>
    </source>
</evidence>
<accession>A0AAW0BKI9</accession>
<keyword evidence="3" id="KW-1185">Reference proteome</keyword>
<evidence type="ECO:0000256" key="1">
    <source>
        <dbReference type="SAM" id="MobiDB-lite"/>
    </source>
</evidence>
<protein>
    <submittedName>
        <fullName evidence="2">Uncharacterized protein</fullName>
    </submittedName>
</protein>
<dbReference type="EMBL" id="JAWWNJ010000029">
    <property type="protein sequence ID" value="KAK7027591.1"/>
    <property type="molecule type" value="Genomic_DNA"/>
</dbReference>
<dbReference type="AlphaFoldDB" id="A0AAW0BKI9"/>
<name>A0AAW0BKI9_9AGAR</name>
<dbReference type="Proteomes" id="UP001362999">
    <property type="component" value="Unassembled WGS sequence"/>
</dbReference>
<gene>
    <name evidence="2" type="ORF">R3P38DRAFT_2526299</name>
</gene>
<feature type="compositionally biased region" description="Low complexity" evidence="1">
    <location>
        <begin position="338"/>
        <end position="347"/>
    </location>
</feature>
<feature type="compositionally biased region" description="Polar residues" evidence="1">
    <location>
        <begin position="348"/>
        <end position="359"/>
    </location>
</feature>
<sequence>MNIGNDVYAVQPVVSTLFVDNVAKEFGLSVVQRGHLHTCAQLGSVNGSLSKADLSTRLFHMAVLFGFVNESKHDMQKNSIDNITQLLDDLRVRLDDSYTFTREQTARKRLGLLTKNIRAVAQDTIFEATRTSFMRMHLDVMQKLRDDKAGMKLTAVFGNTAREKAFASLVKRTCSSVRNSFRQDLQNSMCGDSTTPLAQLTYATAMKFKWGGAGVKLDVGYSVHNAILRRFAREHPTAIGVEELEVEEDDTAEELASSPEPPSKKRRVSPSTNGGGRITKGRDFWSMVDTFFTAKMTELSSKNLQAQAGKNIYIQETLALNEKYFPNPTDSSVDKEIPSASSSVSPSLTGNGQQMGRVS</sequence>
<evidence type="ECO:0000313" key="3">
    <source>
        <dbReference type="Proteomes" id="UP001362999"/>
    </source>
</evidence>
<proteinExistence type="predicted"/>
<feature type="region of interest" description="Disordered" evidence="1">
    <location>
        <begin position="246"/>
        <end position="281"/>
    </location>
</feature>
<reference evidence="2 3" key="1">
    <citation type="journal article" date="2024" name="J Genomics">
        <title>Draft genome sequencing and assembly of Favolaschia claudopus CIRM-BRFM 2984 isolated from oak limbs.</title>
        <authorList>
            <person name="Navarro D."/>
            <person name="Drula E."/>
            <person name="Chaduli D."/>
            <person name="Cazenave R."/>
            <person name="Ahrendt S."/>
            <person name="Wang J."/>
            <person name="Lipzen A."/>
            <person name="Daum C."/>
            <person name="Barry K."/>
            <person name="Grigoriev I.V."/>
            <person name="Favel A."/>
            <person name="Rosso M.N."/>
            <person name="Martin F."/>
        </authorList>
    </citation>
    <scope>NUCLEOTIDE SEQUENCE [LARGE SCALE GENOMIC DNA]</scope>
    <source>
        <strain evidence="2 3">CIRM-BRFM 2984</strain>
    </source>
</reference>
<comment type="caution">
    <text evidence="2">The sequence shown here is derived from an EMBL/GenBank/DDBJ whole genome shotgun (WGS) entry which is preliminary data.</text>
</comment>
<organism evidence="2 3">
    <name type="scientific">Favolaschia claudopus</name>
    <dbReference type="NCBI Taxonomy" id="2862362"/>
    <lineage>
        <taxon>Eukaryota</taxon>
        <taxon>Fungi</taxon>
        <taxon>Dikarya</taxon>
        <taxon>Basidiomycota</taxon>
        <taxon>Agaricomycotina</taxon>
        <taxon>Agaricomycetes</taxon>
        <taxon>Agaricomycetidae</taxon>
        <taxon>Agaricales</taxon>
        <taxon>Marasmiineae</taxon>
        <taxon>Mycenaceae</taxon>
        <taxon>Favolaschia</taxon>
    </lineage>
</organism>
<feature type="region of interest" description="Disordered" evidence="1">
    <location>
        <begin position="324"/>
        <end position="359"/>
    </location>
</feature>